<sequence length="51" mass="5867">MSRHHHSFIRGFASMFSHLLMQLFQSHSIDNLQLVTQSSKENSTSSFHGHP</sequence>
<accession>A0A8T0HVL0</accession>
<keyword evidence="2" id="KW-1185">Reference proteome</keyword>
<gene>
    <name evidence="1" type="ORF">KC19_VG294200</name>
</gene>
<evidence type="ECO:0000313" key="1">
    <source>
        <dbReference type="EMBL" id="KAG0574817.1"/>
    </source>
</evidence>
<protein>
    <submittedName>
        <fullName evidence="1">Uncharacterized protein</fullName>
    </submittedName>
</protein>
<reference evidence="1" key="1">
    <citation type="submission" date="2020-06" db="EMBL/GenBank/DDBJ databases">
        <title>WGS assembly of Ceratodon purpureus strain R40.</title>
        <authorList>
            <person name="Carey S.B."/>
            <person name="Jenkins J."/>
            <person name="Shu S."/>
            <person name="Lovell J.T."/>
            <person name="Sreedasyam A."/>
            <person name="Maumus F."/>
            <person name="Tiley G.P."/>
            <person name="Fernandez-Pozo N."/>
            <person name="Barry K."/>
            <person name="Chen C."/>
            <person name="Wang M."/>
            <person name="Lipzen A."/>
            <person name="Daum C."/>
            <person name="Saski C.A."/>
            <person name="Payton A.C."/>
            <person name="Mcbreen J.C."/>
            <person name="Conrad R.E."/>
            <person name="Kollar L.M."/>
            <person name="Olsson S."/>
            <person name="Huttunen S."/>
            <person name="Landis J.B."/>
            <person name="Wickett N.J."/>
            <person name="Johnson M.G."/>
            <person name="Rensing S.A."/>
            <person name="Grimwood J."/>
            <person name="Schmutz J."/>
            <person name="Mcdaniel S.F."/>
        </authorList>
    </citation>
    <scope>NUCLEOTIDE SEQUENCE</scope>
    <source>
        <strain evidence="1">R40</strain>
    </source>
</reference>
<comment type="caution">
    <text evidence="1">The sequence shown here is derived from an EMBL/GenBank/DDBJ whole genome shotgun (WGS) entry which is preliminary data.</text>
</comment>
<proteinExistence type="predicted"/>
<dbReference type="EMBL" id="CM026426">
    <property type="protein sequence ID" value="KAG0574817.1"/>
    <property type="molecule type" value="Genomic_DNA"/>
</dbReference>
<dbReference type="AlphaFoldDB" id="A0A8T0HVL0"/>
<name>A0A8T0HVL0_CERPU</name>
<dbReference type="Proteomes" id="UP000822688">
    <property type="component" value="Chromosome V"/>
</dbReference>
<organism evidence="1 2">
    <name type="scientific">Ceratodon purpureus</name>
    <name type="common">Fire moss</name>
    <name type="synonym">Dicranum purpureum</name>
    <dbReference type="NCBI Taxonomy" id="3225"/>
    <lineage>
        <taxon>Eukaryota</taxon>
        <taxon>Viridiplantae</taxon>
        <taxon>Streptophyta</taxon>
        <taxon>Embryophyta</taxon>
        <taxon>Bryophyta</taxon>
        <taxon>Bryophytina</taxon>
        <taxon>Bryopsida</taxon>
        <taxon>Dicranidae</taxon>
        <taxon>Pseudoditrichales</taxon>
        <taxon>Ditrichaceae</taxon>
        <taxon>Ceratodon</taxon>
    </lineage>
</organism>
<evidence type="ECO:0000313" key="2">
    <source>
        <dbReference type="Proteomes" id="UP000822688"/>
    </source>
</evidence>